<dbReference type="Proteomes" id="UP000002564">
    <property type="component" value="Chromosome"/>
</dbReference>
<gene>
    <name evidence="1" type="ordered locus">NGK_0464</name>
</gene>
<evidence type="ECO:0000313" key="2">
    <source>
        <dbReference type="Proteomes" id="UP000002564"/>
    </source>
</evidence>
<name>B4RK04_NEIG2</name>
<reference evidence="1 2" key="1">
    <citation type="journal article" date="2008" name="J. Bacteriol.">
        <title>Complete genome sequence of Neisseria gonorrhoeae NCCP11945.</title>
        <authorList>
            <person name="Chung G.T."/>
            <person name="Yoo J.S."/>
            <person name="Oh H.B."/>
            <person name="Lee Y.S."/>
            <person name="Cha S.H."/>
            <person name="Kim S.J."/>
            <person name="Yoo C.K."/>
        </authorList>
    </citation>
    <scope>NUCLEOTIDE SEQUENCE [LARGE SCALE GENOMIC DNA]</scope>
    <source>
        <strain evidence="1 2">NCCP11945</strain>
    </source>
</reference>
<dbReference type="HOGENOM" id="CLU_3236444_0_0_4"/>
<sequence>MARSAIAFLALFIWPGNHWIAMSVLSSQYLKCRLKRRTGFQTA</sequence>
<protein>
    <submittedName>
        <fullName evidence="1">Uncharacterized protein</fullName>
    </submittedName>
</protein>
<dbReference type="AlphaFoldDB" id="B4RK04"/>
<dbReference type="EMBL" id="CP001050">
    <property type="protein sequence ID" value="ACF29155.1"/>
    <property type="molecule type" value="Genomic_DNA"/>
</dbReference>
<proteinExistence type="predicted"/>
<accession>B4RK04</accession>
<evidence type="ECO:0000313" key="1">
    <source>
        <dbReference type="EMBL" id="ACF29155.1"/>
    </source>
</evidence>
<organism evidence="1 2">
    <name type="scientific">Neisseria gonorrhoeae (strain NCCP11945)</name>
    <dbReference type="NCBI Taxonomy" id="521006"/>
    <lineage>
        <taxon>Bacteria</taxon>
        <taxon>Pseudomonadati</taxon>
        <taxon>Pseudomonadota</taxon>
        <taxon>Betaproteobacteria</taxon>
        <taxon>Neisseriales</taxon>
        <taxon>Neisseriaceae</taxon>
        <taxon>Neisseria</taxon>
    </lineage>
</organism>
<dbReference type="KEGG" id="ngk:NGK_0464"/>